<comment type="caution">
    <text evidence="1">The sequence shown here is derived from an EMBL/GenBank/DDBJ whole genome shotgun (WGS) entry which is preliminary data.</text>
</comment>
<proteinExistence type="predicted"/>
<gene>
    <name evidence="1" type="ORF">BaRGS_00035245</name>
</gene>
<evidence type="ECO:0000313" key="2">
    <source>
        <dbReference type="Proteomes" id="UP001519460"/>
    </source>
</evidence>
<name>A0ABD0JEZ0_9CAEN</name>
<sequence>MLEAQSLQQVLHTNFHEPAQDKTAKSQTAGTVQRKRNIARLISYMEAFKFVPAILKALFTSDSGGKFIFLDNDDSSQHYQAVMPKCLITSYAGYCPYCLTTRETITMRSPT</sequence>
<organism evidence="1 2">
    <name type="scientific">Batillaria attramentaria</name>
    <dbReference type="NCBI Taxonomy" id="370345"/>
    <lineage>
        <taxon>Eukaryota</taxon>
        <taxon>Metazoa</taxon>
        <taxon>Spiralia</taxon>
        <taxon>Lophotrochozoa</taxon>
        <taxon>Mollusca</taxon>
        <taxon>Gastropoda</taxon>
        <taxon>Caenogastropoda</taxon>
        <taxon>Sorbeoconcha</taxon>
        <taxon>Cerithioidea</taxon>
        <taxon>Batillariidae</taxon>
        <taxon>Batillaria</taxon>
    </lineage>
</organism>
<protein>
    <submittedName>
        <fullName evidence="1">Uncharacterized protein</fullName>
    </submittedName>
</protein>
<reference evidence="1 2" key="1">
    <citation type="journal article" date="2023" name="Sci. Data">
        <title>Genome assembly of the Korean intertidal mud-creeper Batillaria attramentaria.</title>
        <authorList>
            <person name="Patra A.K."/>
            <person name="Ho P.T."/>
            <person name="Jun S."/>
            <person name="Lee S.J."/>
            <person name="Kim Y."/>
            <person name="Won Y.J."/>
        </authorList>
    </citation>
    <scope>NUCLEOTIDE SEQUENCE [LARGE SCALE GENOMIC DNA]</scope>
    <source>
        <strain evidence="1">Wonlab-2016</strain>
    </source>
</reference>
<dbReference type="EMBL" id="JACVVK020000466">
    <property type="protein sequence ID" value="KAK7473528.1"/>
    <property type="molecule type" value="Genomic_DNA"/>
</dbReference>
<evidence type="ECO:0000313" key="1">
    <source>
        <dbReference type="EMBL" id="KAK7473528.1"/>
    </source>
</evidence>
<keyword evidence="2" id="KW-1185">Reference proteome</keyword>
<dbReference type="Proteomes" id="UP001519460">
    <property type="component" value="Unassembled WGS sequence"/>
</dbReference>
<accession>A0ABD0JEZ0</accession>
<dbReference type="AlphaFoldDB" id="A0ABD0JEZ0"/>